<proteinExistence type="predicted"/>
<dbReference type="AlphaFoldDB" id="A0A3M4TLC7"/>
<reference evidence="1 2" key="1">
    <citation type="submission" date="2018-08" db="EMBL/GenBank/DDBJ databases">
        <title>Recombination of ecologically and evolutionarily significant loci maintains genetic cohesion in the Pseudomonas syringae species complex.</title>
        <authorList>
            <person name="Dillon M."/>
            <person name="Thakur S."/>
            <person name="Almeida R.N.D."/>
            <person name="Weir B.S."/>
            <person name="Guttman D.S."/>
        </authorList>
    </citation>
    <scope>NUCLEOTIDE SEQUENCE [LARGE SCALE GENOMIC DNA]</scope>
    <source>
        <strain evidence="1 2">ICMP 9829</strain>
    </source>
</reference>
<protein>
    <submittedName>
        <fullName evidence="1">Uncharacterized protein</fullName>
    </submittedName>
</protein>
<comment type="caution">
    <text evidence="1">The sequence shown here is derived from an EMBL/GenBank/DDBJ whole genome shotgun (WGS) entry which is preliminary data.</text>
</comment>
<sequence length="57" mass="6727">MQLTRHPIIRVLSKLGQTAFQCLDNRHDIIFRGTPQVMVDRSVKRTCIEMDRKKFVV</sequence>
<organism evidence="1 2">
    <name type="scientific">Pseudomonas syringae pv. coriandricola</name>
    <dbReference type="NCBI Taxonomy" id="264453"/>
    <lineage>
        <taxon>Bacteria</taxon>
        <taxon>Pseudomonadati</taxon>
        <taxon>Pseudomonadota</taxon>
        <taxon>Gammaproteobacteria</taxon>
        <taxon>Pseudomonadales</taxon>
        <taxon>Pseudomonadaceae</taxon>
        <taxon>Pseudomonas</taxon>
    </lineage>
</organism>
<dbReference type="Proteomes" id="UP000274212">
    <property type="component" value="Unassembled WGS sequence"/>
</dbReference>
<evidence type="ECO:0000313" key="2">
    <source>
        <dbReference type="Proteomes" id="UP000274212"/>
    </source>
</evidence>
<dbReference type="EMBL" id="RBTT01000222">
    <property type="protein sequence ID" value="RMU07400.1"/>
    <property type="molecule type" value="Genomic_DNA"/>
</dbReference>
<accession>A0A3M4TLC7</accession>
<evidence type="ECO:0000313" key="1">
    <source>
        <dbReference type="EMBL" id="RMU07400.1"/>
    </source>
</evidence>
<gene>
    <name evidence="1" type="ORF">ALP36_102786</name>
</gene>
<name>A0A3M4TLC7_9PSED</name>